<accession>A0A6C0AER9</accession>
<reference evidence="1" key="1">
    <citation type="journal article" date="2020" name="Nature">
        <title>Giant virus diversity and host interactions through global metagenomics.</title>
        <authorList>
            <person name="Schulz F."/>
            <person name="Roux S."/>
            <person name="Paez-Espino D."/>
            <person name="Jungbluth S."/>
            <person name="Walsh D.A."/>
            <person name="Denef V.J."/>
            <person name="McMahon K.D."/>
            <person name="Konstantinidis K.T."/>
            <person name="Eloe-Fadrosh E.A."/>
            <person name="Kyrpides N.C."/>
            <person name="Woyke T."/>
        </authorList>
    </citation>
    <scope>NUCLEOTIDE SEQUENCE</scope>
    <source>
        <strain evidence="1">GVMAG-S-1021933-23</strain>
    </source>
</reference>
<dbReference type="AlphaFoldDB" id="A0A6C0AER9"/>
<proteinExistence type="predicted"/>
<sequence>MLSTKSIIKLEVNKSIPLIGKKGIKELTETESLYINNNLSKIQIKAKDNYMF</sequence>
<dbReference type="EMBL" id="MN740593">
    <property type="protein sequence ID" value="QHS77930.1"/>
    <property type="molecule type" value="Genomic_DNA"/>
</dbReference>
<name>A0A6C0AER9_9ZZZZ</name>
<evidence type="ECO:0000313" key="1">
    <source>
        <dbReference type="EMBL" id="QHS77930.1"/>
    </source>
</evidence>
<protein>
    <submittedName>
        <fullName evidence="1">Uncharacterized protein</fullName>
    </submittedName>
</protein>
<organism evidence="1">
    <name type="scientific">viral metagenome</name>
    <dbReference type="NCBI Taxonomy" id="1070528"/>
    <lineage>
        <taxon>unclassified sequences</taxon>
        <taxon>metagenomes</taxon>
        <taxon>organismal metagenomes</taxon>
    </lineage>
</organism>